<accession>X1N576</accession>
<name>X1N576_9ZZZZ</name>
<comment type="caution">
    <text evidence="1">The sequence shown here is derived from an EMBL/GenBank/DDBJ whole genome shotgun (WGS) entry which is preliminary data.</text>
</comment>
<reference evidence="1" key="1">
    <citation type="journal article" date="2014" name="Front. Microbiol.">
        <title>High frequency of phylogenetically diverse reductive dehalogenase-homologous genes in deep subseafloor sedimentary metagenomes.</title>
        <authorList>
            <person name="Kawai M."/>
            <person name="Futagami T."/>
            <person name="Toyoda A."/>
            <person name="Takaki Y."/>
            <person name="Nishi S."/>
            <person name="Hori S."/>
            <person name="Arai W."/>
            <person name="Tsubouchi T."/>
            <person name="Morono Y."/>
            <person name="Uchiyama I."/>
            <person name="Ito T."/>
            <person name="Fujiyama A."/>
            <person name="Inagaki F."/>
            <person name="Takami H."/>
        </authorList>
    </citation>
    <scope>NUCLEOTIDE SEQUENCE</scope>
    <source>
        <strain evidence="1">Expedition CK06-06</strain>
    </source>
</reference>
<organism evidence="1">
    <name type="scientific">marine sediment metagenome</name>
    <dbReference type="NCBI Taxonomy" id="412755"/>
    <lineage>
        <taxon>unclassified sequences</taxon>
        <taxon>metagenomes</taxon>
        <taxon>ecological metagenomes</taxon>
    </lineage>
</organism>
<dbReference type="AlphaFoldDB" id="X1N576"/>
<protein>
    <submittedName>
        <fullName evidence="1">Uncharacterized protein</fullName>
    </submittedName>
</protein>
<evidence type="ECO:0000313" key="1">
    <source>
        <dbReference type="EMBL" id="GAI13779.1"/>
    </source>
</evidence>
<proteinExistence type="predicted"/>
<sequence length="62" mass="7027">MGMNDEDEIIKLSCPTPDCVEPIEGTYKELFGDLPSLMLLPKIKCHKCGHSIELEMTGRYKK</sequence>
<dbReference type="EMBL" id="BARV01009220">
    <property type="protein sequence ID" value="GAI13779.1"/>
    <property type="molecule type" value="Genomic_DNA"/>
</dbReference>
<gene>
    <name evidence="1" type="ORF">S06H3_18261</name>
</gene>